<accession>A0A346Y4L6</accession>
<dbReference type="PRINTS" id="PR00370">
    <property type="entry name" value="FMOXYGENASE"/>
</dbReference>
<dbReference type="Gene3D" id="3.50.50.60">
    <property type="entry name" value="FAD/NAD(P)-binding domain"/>
    <property type="match status" value="2"/>
</dbReference>
<gene>
    <name evidence="3" type="ORF">DVS28_a4752</name>
</gene>
<sequence>MSGHRFGTITPTPYRALMPEPTTSSSARSARHERSPRILVIGAGFGGLGLAMALRRAGHDRVTILERADDVGGVWRDNTYPQAACDVPSSLYSWSFAPQPTWSRRYSQQPDILSYIRRTAEEEGVLATVRTGVEVTAATFDDATRVWHVDTASGERFEAEVLVPAVGQLSQPSIPSIPGAEAFAGTAFHSARWRHDVDLTGKRVAVVGTGASAIQFVPGIVDDVGAMTVFQRSAPYVVPKPDRAYTGLHHRAFERWPATQQVGRRLTRSLSEWFNRSFEQGGVLQPVLRATWQATLWAQVRDADLRVRLVPDYPLGCKRVLFSNDWYPALDRDHVDVVTDDIVEVRPEGLVTADGRLHEADVIIWGTGFAATRFLDGIDVTGREGLDLHGVWADGARAHLGLAVPGFPQLFVMYGPNTNLGGSSIIQMLEAQASWIVQVVDAIAEGRVGCVDVRADVAGAYDAEMQERLGESIWSACTSWYTDGGRITTNWPGLVAEYERRLARVDFDELVDVAVPATAGGAL</sequence>
<evidence type="ECO:0000313" key="3">
    <source>
        <dbReference type="EMBL" id="AXV09413.1"/>
    </source>
</evidence>
<reference evidence="3 4" key="1">
    <citation type="submission" date="2018-09" db="EMBL/GenBank/DDBJ databases">
        <title>Complete genome sequence of Euzebya sp. DY32-46 isolated from seawater of Pacific Ocean.</title>
        <authorList>
            <person name="Xu L."/>
            <person name="Wu Y.-H."/>
            <person name="Xu X.-W."/>
        </authorList>
    </citation>
    <scope>NUCLEOTIDE SEQUENCE [LARGE SCALE GENOMIC DNA]</scope>
    <source>
        <strain evidence="3 4">DY32-46</strain>
    </source>
</reference>
<protein>
    <submittedName>
        <fullName evidence="3">Cyclohexanone monooxygenase</fullName>
    </submittedName>
</protein>
<organism evidence="3 4">
    <name type="scientific">Euzebya pacifica</name>
    <dbReference type="NCBI Taxonomy" id="1608957"/>
    <lineage>
        <taxon>Bacteria</taxon>
        <taxon>Bacillati</taxon>
        <taxon>Actinomycetota</taxon>
        <taxon>Nitriliruptoria</taxon>
        <taxon>Euzebyales</taxon>
    </lineage>
</organism>
<dbReference type="GO" id="GO:0004497">
    <property type="term" value="F:monooxygenase activity"/>
    <property type="evidence" value="ECO:0007669"/>
    <property type="project" value="UniProtKB-KW"/>
</dbReference>
<dbReference type="InterPro" id="IPR051209">
    <property type="entry name" value="FAD-bind_Monooxygenase_sf"/>
</dbReference>
<dbReference type="GO" id="GO:0050661">
    <property type="term" value="F:NADP binding"/>
    <property type="evidence" value="ECO:0007669"/>
    <property type="project" value="InterPro"/>
</dbReference>
<dbReference type="PANTHER" id="PTHR42877">
    <property type="entry name" value="L-ORNITHINE N(5)-MONOOXYGENASE-RELATED"/>
    <property type="match status" value="1"/>
</dbReference>
<keyword evidence="3" id="KW-0503">Monooxygenase</keyword>
<dbReference type="PANTHER" id="PTHR42877:SF4">
    <property type="entry name" value="FAD_NAD(P)-BINDING DOMAIN-CONTAINING PROTEIN-RELATED"/>
    <property type="match status" value="1"/>
</dbReference>
<dbReference type="SUPFAM" id="SSF51905">
    <property type="entry name" value="FAD/NAD(P)-binding domain"/>
    <property type="match status" value="2"/>
</dbReference>
<name>A0A346Y4L6_9ACTN</name>
<keyword evidence="1" id="KW-0560">Oxidoreductase</keyword>
<dbReference type="EMBL" id="CP031165">
    <property type="protein sequence ID" value="AXV09413.1"/>
    <property type="molecule type" value="Genomic_DNA"/>
</dbReference>
<proteinExistence type="predicted"/>
<feature type="region of interest" description="Disordered" evidence="2">
    <location>
        <begin position="1"/>
        <end position="33"/>
    </location>
</feature>
<dbReference type="AlphaFoldDB" id="A0A346Y4L6"/>
<dbReference type="InterPro" id="IPR000960">
    <property type="entry name" value="Flavin_mOase"/>
</dbReference>
<keyword evidence="4" id="KW-1185">Reference proteome</keyword>
<evidence type="ECO:0000256" key="1">
    <source>
        <dbReference type="ARBA" id="ARBA00023002"/>
    </source>
</evidence>
<evidence type="ECO:0000313" key="4">
    <source>
        <dbReference type="Proteomes" id="UP000264006"/>
    </source>
</evidence>
<dbReference type="Proteomes" id="UP000264006">
    <property type="component" value="Chromosome"/>
</dbReference>
<dbReference type="GO" id="GO:0050660">
    <property type="term" value="F:flavin adenine dinucleotide binding"/>
    <property type="evidence" value="ECO:0007669"/>
    <property type="project" value="InterPro"/>
</dbReference>
<dbReference type="InterPro" id="IPR036188">
    <property type="entry name" value="FAD/NAD-bd_sf"/>
</dbReference>
<dbReference type="Pfam" id="PF13738">
    <property type="entry name" value="Pyr_redox_3"/>
    <property type="match status" value="1"/>
</dbReference>
<dbReference type="KEGG" id="euz:DVS28_a4752"/>
<evidence type="ECO:0000256" key="2">
    <source>
        <dbReference type="SAM" id="MobiDB-lite"/>
    </source>
</evidence>